<dbReference type="PIRSF" id="PIRSF000390">
    <property type="entry name" value="PLP_StrS"/>
    <property type="match status" value="1"/>
</dbReference>
<evidence type="ECO:0000313" key="6">
    <source>
        <dbReference type="EMBL" id="GGI51463.1"/>
    </source>
</evidence>
<dbReference type="PANTHER" id="PTHR30244:SF36">
    <property type="entry name" value="3-OXO-GLUCOSE-6-PHOSPHATE:GLUTAMATE AMINOTRANSFERASE"/>
    <property type="match status" value="1"/>
</dbReference>
<evidence type="ECO:0000256" key="5">
    <source>
        <dbReference type="RuleBase" id="RU004508"/>
    </source>
</evidence>
<dbReference type="InterPro" id="IPR015421">
    <property type="entry name" value="PyrdxlP-dep_Trfase_major"/>
</dbReference>
<comment type="similarity">
    <text evidence="2 5">Belongs to the DegT/DnrJ/EryC1 family.</text>
</comment>
<dbReference type="CDD" id="cd00616">
    <property type="entry name" value="AHBA_syn"/>
    <property type="match status" value="1"/>
</dbReference>
<keyword evidence="6" id="KW-0808">Transferase</keyword>
<evidence type="ECO:0000256" key="4">
    <source>
        <dbReference type="PIRSR" id="PIRSR000390-2"/>
    </source>
</evidence>
<organism evidence="6 7">
    <name type="scientific">Mucilaginibacter galii</name>
    <dbReference type="NCBI Taxonomy" id="2005073"/>
    <lineage>
        <taxon>Bacteria</taxon>
        <taxon>Pseudomonadati</taxon>
        <taxon>Bacteroidota</taxon>
        <taxon>Sphingobacteriia</taxon>
        <taxon>Sphingobacteriales</taxon>
        <taxon>Sphingobacteriaceae</taxon>
        <taxon>Mucilaginibacter</taxon>
    </lineage>
</organism>
<dbReference type="GO" id="GO:0030170">
    <property type="term" value="F:pyridoxal phosphate binding"/>
    <property type="evidence" value="ECO:0007669"/>
    <property type="project" value="TreeGrafter"/>
</dbReference>
<feature type="active site" description="Proton acceptor" evidence="3">
    <location>
        <position position="189"/>
    </location>
</feature>
<name>A0A917J9V0_9SPHI</name>
<reference evidence="6" key="2">
    <citation type="submission" date="2020-09" db="EMBL/GenBank/DDBJ databases">
        <authorList>
            <person name="Sun Q."/>
            <person name="Sedlacek I."/>
        </authorList>
    </citation>
    <scope>NUCLEOTIDE SEQUENCE</scope>
    <source>
        <strain evidence="6">CCM 8711</strain>
    </source>
</reference>
<gene>
    <name evidence="6" type="ORF">GCM10011425_26750</name>
</gene>
<dbReference type="Pfam" id="PF01041">
    <property type="entry name" value="DegT_DnrJ_EryC1"/>
    <property type="match status" value="1"/>
</dbReference>
<dbReference type="InterPro" id="IPR000653">
    <property type="entry name" value="DegT/StrS_aminotransferase"/>
</dbReference>
<sequence length="365" mass="40859">MIKFLDLHKLNDKYRADFDKAFKRVLDSGWYILGKEVSDFETEFAKYCGCKHAIGVANGLDALILIIRAYKELGYFNDGDEILVPANTYIASILAISANNLVPILIEPDIFTYNIDPKLISEKITSKTKAILPVHLYGQLCNMSEVVAIAKKHNLIIIEDCAQSHGASFNGTKAGNFGDAAGFSFYPGKNLGALGDAGAITTNNDELATVIRALLNYGSEVKYKNHYKGTNSRLDELQAALLGVKLKALDDETSVRRSVANRYLKGINNSKVILPTVANEYGHVWHLFVVRVEDRSEFQRYLTDNNIQTVIHYPIPPHKQHAYKEWNHLSYPISEKIHNEVLSLPLSPVMTDDEVKKVIEVINAY</sequence>
<keyword evidence="7" id="KW-1185">Reference proteome</keyword>
<dbReference type="Gene3D" id="3.90.1150.10">
    <property type="entry name" value="Aspartate Aminotransferase, domain 1"/>
    <property type="match status" value="1"/>
</dbReference>
<reference evidence="6" key="1">
    <citation type="journal article" date="2014" name="Int. J. Syst. Evol. Microbiol.">
        <title>Complete genome sequence of Corynebacterium casei LMG S-19264T (=DSM 44701T), isolated from a smear-ripened cheese.</title>
        <authorList>
            <consortium name="US DOE Joint Genome Institute (JGI-PGF)"/>
            <person name="Walter F."/>
            <person name="Albersmeier A."/>
            <person name="Kalinowski J."/>
            <person name="Ruckert C."/>
        </authorList>
    </citation>
    <scope>NUCLEOTIDE SEQUENCE</scope>
    <source>
        <strain evidence="6">CCM 8711</strain>
    </source>
</reference>
<evidence type="ECO:0000313" key="7">
    <source>
        <dbReference type="Proteomes" id="UP000662074"/>
    </source>
</evidence>
<keyword evidence="6" id="KW-0032">Aminotransferase</keyword>
<dbReference type="PANTHER" id="PTHR30244">
    <property type="entry name" value="TRANSAMINASE"/>
    <property type="match status" value="1"/>
</dbReference>
<dbReference type="GO" id="GO:0008483">
    <property type="term" value="F:transaminase activity"/>
    <property type="evidence" value="ECO:0007669"/>
    <property type="project" value="UniProtKB-KW"/>
</dbReference>
<dbReference type="RefSeq" id="WP_188417552.1">
    <property type="nucleotide sequence ID" value="NZ_BMDO01000007.1"/>
</dbReference>
<dbReference type="SUPFAM" id="SSF53383">
    <property type="entry name" value="PLP-dependent transferases"/>
    <property type="match status" value="1"/>
</dbReference>
<dbReference type="Proteomes" id="UP000662074">
    <property type="component" value="Unassembled WGS sequence"/>
</dbReference>
<dbReference type="EMBL" id="BMDO01000007">
    <property type="protein sequence ID" value="GGI51463.1"/>
    <property type="molecule type" value="Genomic_DNA"/>
</dbReference>
<keyword evidence="1 4" id="KW-0663">Pyridoxal phosphate</keyword>
<dbReference type="GO" id="GO:0000271">
    <property type="term" value="P:polysaccharide biosynthetic process"/>
    <property type="evidence" value="ECO:0007669"/>
    <property type="project" value="TreeGrafter"/>
</dbReference>
<evidence type="ECO:0000256" key="2">
    <source>
        <dbReference type="ARBA" id="ARBA00037999"/>
    </source>
</evidence>
<comment type="caution">
    <text evidence="6">The sequence shown here is derived from an EMBL/GenBank/DDBJ whole genome shotgun (WGS) entry which is preliminary data.</text>
</comment>
<dbReference type="InterPro" id="IPR015422">
    <property type="entry name" value="PyrdxlP-dep_Trfase_small"/>
</dbReference>
<dbReference type="AlphaFoldDB" id="A0A917J9V0"/>
<dbReference type="InterPro" id="IPR015424">
    <property type="entry name" value="PyrdxlP-dep_Trfase"/>
</dbReference>
<protein>
    <submittedName>
        <fullName evidence="6">Aminotransferase</fullName>
    </submittedName>
</protein>
<accession>A0A917J9V0</accession>
<evidence type="ECO:0000256" key="3">
    <source>
        <dbReference type="PIRSR" id="PIRSR000390-1"/>
    </source>
</evidence>
<evidence type="ECO:0000256" key="1">
    <source>
        <dbReference type="ARBA" id="ARBA00022898"/>
    </source>
</evidence>
<proteinExistence type="inferred from homology"/>
<feature type="modified residue" description="N6-(pyridoxal phosphate)lysine" evidence="4">
    <location>
        <position position="189"/>
    </location>
</feature>
<dbReference type="Gene3D" id="3.40.640.10">
    <property type="entry name" value="Type I PLP-dependent aspartate aminotransferase-like (Major domain)"/>
    <property type="match status" value="1"/>
</dbReference>